<evidence type="ECO:0000256" key="4">
    <source>
        <dbReference type="ARBA" id="ARBA00022741"/>
    </source>
</evidence>
<dbReference type="Gene3D" id="3.30.1330.10">
    <property type="entry name" value="PurM-like, N-terminal domain"/>
    <property type="match status" value="1"/>
</dbReference>
<keyword evidence="2" id="KW-0436">Ligase</keyword>
<dbReference type="Pfam" id="PF18072">
    <property type="entry name" value="FGAR-AT_linker"/>
    <property type="match status" value="1"/>
</dbReference>
<keyword evidence="7" id="KW-0460">Magnesium</keyword>
<dbReference type="InterPro" id="IPR036676">
    <property type="entry name" value="PurM-like_C_sf"/>
</dbReference>
<dbReference type="HAMAP" id="MF_00420">
    <property type="entry name" value="PurL_2"/>
    <property type="match status" value="1"/>
</dbReference>
<dbReference type="PANTHER" id="PTHR43555:SF1">
    <property type="entry name" value="PHOSPHORIBOSYLFORMYLGLYCINAMIDINE SYNTHASE SUBUNIT PURL"/>
    <property type="match status" value="1"/>
</dbReference>
<dbReference type="GO" id="GO:0006189">
    <property type="term" value="P:'de novo' IMP biosynthetic process"/>
    <property type="evidence" value="ECO:0007669"/>
    <property type="project" value="InterPro"/>
</dbReference>
<dbReference type="InterPro" id="IPR036921">
    <property type="entry name" value="PurM-like_N_sf"/>
</dbReference>
<dbReference type="SUPFAM" id="SSF56042">
    <property type="entry name" value="PurM C-terminal domain-like"/>
    <property type="match status" value="1"/>
</dbReference>
<accession>X1TBV2</accession>
<evidence type="ECO:0000256" key="2">
    <source>
        <dbReference type="ARBA" id="ARBA00022598"/>
    </source>
</evidence>
<dbReference type="GO" id="GO:0046872">
    <property type="term" value="F:metal ion binding"/>
    <property type="evidence" value="ECO:0007669"/>
    <property type="project" value="UniProtKB-KW"/>
</dbReference>
<keyword evidence="3" id="KW-0479">Metal-binding</keyword>
<evidence type="ECO:0000259" key="9">
    <source>
        <dbReference type="Pfam" id="PF02769"/>
    </source>
</evidence>
<evidence type="ECO:0000256" key="7">
    <source>
        <dbReference type="ARBA" id="ARBA00022842"/>
    </source>
</evidence>
<dbReference type="Pfam" id="PF00586">
    <property type="entry name" value="AIRS"/>
    <property type="match status" value="1"/>
</dbReference>
<name>X1TBV2_9ZZZZ</name>
<protein>
    <recommendedName>
        <fullName evidence="12">PurM-like N-terminal domain-containing protein</fullName>
    </recommendedName>
</protein>
<evidence type="ECO:0000256" key="1">
    <source>
        <dbReference type="ARBA" id="ARBA00022490"/>
    </source>
</evidence>
<dbReference type="InterPro" id="IPR010074">
    <property type="entry name" value="PRibForGlyAmidine_synth_PurL"/>
</dbReference>
<evidence type="ECO:0000313" key="11">
    <source>
        <dbReference type="EMBL" id="GAJ02744.1"/>
    </source>
</evidence>
<dbReference type="InterPro" id="IPR016188">
    <property type="entry name" value="PurM-like_N"/>
</dbReference>
<feature type="domain" description="PurM-like N-terminal" evidence="8">
    <location>
        <begin position="39"/>
        <end position="153"/>
    </location>
</feature>
<dbReference type="EMBL" id="BARW01033910">
    <property type="protein sequence ID" value="GAJ02744.1"/>
    <property type="molecule type" value="Genomic_DNA"/>
</dbReference>
<dbReference type="InterPro" id="IPR041609">
    <property type="entry name" value="PurL_linker"/>
</dbReference>
<reference evidence="11" key="1">
    <citation type="journal article" date="2014" name="Front. Microbiol.">
        <title>High frequency of phylogenetically diverse reductive dehalogenase-homologous genes in deep subseafloor sedimentary metagenomes.</title>
        <authorList>
            <person name="Kawai M."/>
            <person name="Futagami T."/>
            <person name="Toyoda A."/>
            <person name="Takaki Y."/>
            <person name="Nishi S."/>
            <person name="Hori S."/>
            <person name="Arai W."/>
            <person name="Tsubouchi T."/>
            <person name="Morono Y."/>
            <person name="Uchiyama I."/>
            <person name="Ito T."/>
            <person name="Fujiyama A."/>
            <person name="Inagaki F."/>
            <person name="Takami H."/>
        </authorList>
    </citation>
    <scope>NUCLEOTIDE SEQUENCE</scope>
    <source>
        <strain evidence="11">Expedition CK06-06</strain>
    </source>
</reference>
<evidence type="ECO:0008006" key="12">
    <source>
        <dbReference type="Google" id="ProtNLM"/>
    </source>
</evidence>
<organism evidence="11">
    <name type="scientific">marine sediment metagenome</name>
    <dbReference type="NCBI Taxonomy" id="412755"/>
    <lineage>
        <taxon>unclassified sequences</taxon>
        <taxon>metagenomes</taxon>
        <taxon>ecological metagenomes</taxon>
    </lineage>
</organism>
<keyword evidence="4" id="KW-0547">Nucleotide-binding</keyword>
<feature type="non-terminal residue" evidence="11">
    <location>
        <position position="234"/>
    </location>
</feature>
<proteinExistence type="inferred from homology"/>
<dbReference type="SUPFAM" id="SSF55326">
    <property type="entry name" value="PurM N-terminal domain-like"/>
    <property type="match status" value="1"/>
</dbReference>
<evidence type="ECO:0000256" key="6">
    <source>
        <dbReference type="ARBA" id="ARBA00022840"/>
    </source>
</evidence>
<comment type="caution">
    <text evidence="11">The sequence shown here is derived from an EMBL/GenBank/DDBJ whole genome shotgun (WGS) entry which is preliminary data.</text>
</comment>
<feature type="non-terminal residue" evidence="11">
    <location>
        <position position="1"/>
    </location>
</feature>
<dbReference type="FunFam" id="3.30.1330.10:FF:000004">
    <property type="entry name" value="Phosphoribosylformylglycinamidine synthase subunit PurL"/>
    <property type="match status" value="1"/>
</dbReference>
<dbReference type="Pfam" id="PF02769">
    <property type="entry name" value="AIRS_C"/>
    <property type="match status" value="1"/>
</dbReference>
<sequence>ELGIFSVMWSEHCSYKSSKPVLRLFPTSGKNILVKAGEENAGVIDIGDGLAIVMKAESHNHPSAVEPFQGATTGVGGIIRDIFTMGARPVALLNSLRFGPLNNGRNRYLFTGVVGGIAAYGNCTGIPTVGGEVYFDETYEGNPIVNVMCVGVIKKDELVRAKARGVGNPVLYVGADTGRDGLGGASFASRELTDESDRDRPAVQIGDPFREKLLLEACLELLKMGVIVGMQDMG</sequence>
<evidence type="ECO:0000256" key="3">
    <source>
        <dbReference type="ARBA" id="ARBA00022723"/>
    </source>
</evidence>
<evidence type="ECO:0000256" key="5">
    <source>
        <dbReference type="ARBA" id="ARBA00022755"/>
    </source>
</evidence>
<keyword evidence="1" id="KW-0963">Cytoplasm</keyword>
<feature type="domain" description="Phosphoribosylformylglycinamidine synthase linker" evidence="10">
    <location>
        <begin position="1"/>
        <end position="16"/>
    </location>
</feature>
<dbReference type="AlphaFoldDB" id="X1TBV2"/>
<dbReference type="GO" id="GO:0004642">
    <property type="term" value="F:phosphoribosylformylglycinamidine synthase activity"/>
    <property type="evidence" value="ECO:0007669"/>
    <property type="project" value="InterPro"/>
</dbReference>
<feature type="domain" description="PurM-like C-terminal" evidence="9">
    <location>
        <begin position="166"/>
        <end position="234"/>
    </location>
</feature>
<keyword evidence="5" id="KW-0658">Purine biosynthesis</keyword>
<gene>
    <name evidence="11" type="ORF">S12H4_53293</name>
</gene>
<keyword evidence="6" id="KW-0067">ATP-binding</keyword>
<dbReference type="InterPro" id="IPR010918">
    <property type="entry name" value="PurM-like_C_dom"/>
</dbReference>
<evidence type="ECO:0000259" key="10">
    <source>
        <dbReference type="Pfam" id="PF18072"/>
    </source>
</evidence>
<dbReference type="PANTHER" id="PTHR43555">
    <property type="entry name" value="PHOSPHORIBOSYLFORMYLGLYCINAMIDINE SYNTHASE SUBUNIT PURL"/>
    <property type="match status" value="1"/>
</dbReference>
<dbReference type="Gene3D" id="3.90.650.10">
    <property type="entry name" value="PurM-like C-terminal domain"/>
    <property type="match status" value="1"/>
</dbReference>
<dbReference type="GO" id="GO:0005524">
    <property type="term" value="F:ATP binding"/>
    <property type="evidence" value="ECO:0007669"/>
    <property type="project" value="UniProtKB-KW"/>
</dbReference>
<evidence type="ECO:0000259" key="8">
    <source>
        <dbReference type="Pfam" id="PF00586"/>
    </source>
</evidence>